<dbReference type="EMBL" id="VSRL01000127">
    <property type="protein sequence ID" value="NKE60567.1"/>
    <property type="molecule type" value="Genomic_DNA"/>
</dbReference>
<dbReference type="CDD" id="cd07043">
    <property type="entry name" value="STAS_anti-anti-sigma_factors"/>
    <property type="match status" value="1"/>
</dbReference>
<dbReference type="PANTHER" id="PTHR33495">
    <property type="entry name" value="ANTI-SIGMA FACTOR ANTAGONIST TM_1081-RELATED-RELATED"/>
    <property type="match status" value="1"/>
</dbReference>
<evidence type="ECO:0000259" key="3">
    <source>
        <dbReference type="PROSITE" id="PS50801"/>
    </source>
</evidence>
<gene>
    <name evidence="4" type="ORF">FXN61_28785</name>
</gene>
<dbReference type="SUPFAM" id="SSF52091">
    <property type="entry name" value="SpoIIaa-like"/>
    <property type="match status" value="1"/>
</dbReference>
<feature type="domain" description="STAS" evidence="3">
    <location>
        <begin position="27"/>
        <end position="136"/>
    </location>
</feature>
<evidence type="ECO:0000256" key="2">
    <source>
        <dbReference type="RuleBase" id="RU003749"/>
    </source>
</evidence>
<protein>
    <recommendedName>
        <fullName evidence="2">Anti-sigma factor antagonist</fullName>
    </recommendedName>
</protein>
<comment type="similarity">
    <text evidence="1 2">Belongs to the anti-sigma-factor antagonist family.</text>
</comment>
<evidence type="ECO:0000313" key="5">
    <source>
        <dbReference type="Proteomes" id="UP001515943"/>
    </source>
</evidence>
<reference evidence="4 5" key="1">
    <citation type="submission" date="2019-08" db="EMBL/GenBank/DDBJ databases">
        <title>Lentzea from Indian Himalayas.</title>
        <authorList>
            <person name="Mandal S."/>
            <person name="Mallick Gupta A."/>
            <person name="Maiti P.K."/>
            <person name="Sarkar J."/>
            <person name="Mandal S."/>
        </authorList>
    </citation>
    <scope>NUCLEOTIDE SEQUENCE [LARGE SCALE GENOMIC DNA]</scope>
    <source>
        <strain evidence="4 5">PSKA42</strain>
    </source>
</reference>
<dbReference type="InterPro" id="IPR003658">
    <property type="entry name" value="Anti-sigma_ant"/>
</dbReference>
<dbReference type="InterPro" id="IPR002645">
    <property type="entry name" value="STAS_dom"/>
</dbReference>
<accession>A0ABX1FP53</accession>
<evidence type="ECO:0000313" key="4">
    <source>
        <dbReference type="EMBL" id="NKE60567.1"/>
    </source>
</evidence>
<dbReference type="InterPro" id="IPR036513">
    <property type="entry name" value="STAS_dom_sf"/>
</dbReference>
<organism evidence="4 5">
    <name type="scientific">Lentzea indica</name>
    <dbReference type="NCBI Taxonomy" id="2604800"/>
    <lineage>
        <taxon>Bacteria</taxon>
        <taxon>Bacillati</taxon>
        <taxon>Actinomycetota</taxon>
        <taxon>Actinomycetes</taxon>
        <taxon>Pseudonocardiales</taxon>
        <taxon>Pseudonocardiaceae</taxon>
        <taxon>Lentzea</taxon>
    </lineage>
</organism>
<evidence type="ECO:0000256" key="1">
    <source>
        <dbReference type="ARBA" id="ARBA00009013"/>
    </source>
</evidence>
<keyword evidence="5" id="KW-1185">Reference proteome</keyword>
<name>A0ABX1FP53_9PSEU</name>
<dbReference type="Pfam" id="PF01740">
    <property type="entry name" value="STAS"/>
    <property type="match status" value="1"/>
</dbReference>
<comment type="caution">
    <text evidence="4">The sequence shown here is derived from an EMBL/GenBank/DDBJ whole genome shotgun (WGS) entry which is preliminary data.</text>
</comment>
<sequence length="142" mass="14785">MLGPVSMCFGHRGVLVNEDRFKESPLLTVRAADIAGVVVVAVEGEIDVDTADVVLDALRLGVESGGPAVVADLTEVSFFGSTGISTLITAHELAEKHGTGFHVVAPHRAVRRPLQVTGVADVLSLHDSVDEALAALKPVPSE</sequence>
<proteinExistence type="inferred from homology"/>
<dbReference type="Proteomes" id="UP001515943">
    <property type="component" value="Unassembled WGS sequence"/>
</dbReference>
<dbReference type="PANTHER" id="PTHR33495:SF2">
    <property type="entry name" value="ANTI-SIGMA FACTOR ANTAGONIST TM_1081-RELATED"/>
    <property type="match status" value="1"/>
</dbReference>
<dbReference type="NCBIfam" id="TIGR00377">
    <property type="entry name" value="ant_ant_sig"/>
    <property type="match status" value="1"/>
</dbReference>
<dbReference type="PROSITE" id="PS50801">
    <property type="entry name" value="STAS"/>
    <property type="match status" value="1"/>
</dbReference>
<dbReference type="Gene3D" id="3.30.750.24">
    <property type="entry name" value="STAS domain"/>
    <property type="match status" value="1"/>
</dbReference>